<protein>
    <recommendedName>
        <fullName evidence="15">Dynein attachment factor N-terminal domain-containing protein</fullName>
    </recommendedName>
</protein>
<proteinExistence type="inferred from homology"/>
<evidence type="ECO:0000256" key="8">
    <source>
        <dbReference type="ARBA" id="ARBA00023069"/>
    </source>
</evidence>
<dbReference type="PANTHER" id="PTHR28572">
    <property type="entry name" value="COILED-COIL DOMAIN-CONTAINING PROTEIN 103"/>
    <property type="match status" value="1"/>
</dbReference>
<evidence type="ECO:0000259" key="11">
    <source>
        <dbReference type="Pfam" id="PF13877"/>
    </source>
</evidence>
<dbReference type="InterPro" id="IPR031733">
    <property type="entry name" value="Dynein_attach_N"/>
</dbReference>
<comment type="subcellular location">
    <subcellularLocation>
        <location evidence="2">Cell projection</location>
        <location evidence="2">Cilium</location>
        <location evidence="2">Flagellum</location>
    </subcellularLocation>
    <subcellularLocation>
        <location evidence="3">Cytoplasm</location>
    </subcellularLocation>
</comment>
<keyword evidence="9" id="KW-0966">Cell projection</keyword>
<evidence type="ECO:0000256" key="5">
    <source>
        <dbReference type="ARBA" id="ARBA00022490"/>
    </source>
</evidence>
<evidence type="ECO:0000256" key="4">
    <source>
        <dbReference type="ARBA" id="ARBA00011738"/>
    </source>
</evidence>
<dbReference type="GO" id="GO:0005737">
    <property type="term" value="C:cytoplasm"/>
    <property type="evidence" value="ECO:0007669"/>
    <property type="project" value="UniProtKB-SubCell"/>
</dbReference>
<feature type="domain" description="RNA-polymerase II-associated protein 3-like C-terminal" evidence="11">
    <location>
        <begin position="135"/>
        <end position="203"/>
    </location>
</feature>
<evidence type="ECO:0000256" key="9">
    <source>
        <dbReference type="ARBA" id="ARBA00023273"/>
    </source>
</evidence>
<dbReference type="InterPro" id="IPR042422">
    <property type="entry name" value="CC103"/>
</dbReference>
<accession>A0ABD0Z229</accession>
<dbReference type="GO" id="GO:0030030">
    <property type="term" value="P:cell projection organization"/>
    <property type="evidence" value="ECO:0007669"/>
    <property type="project" value="UniProtKB-KW"/>
</dbReference>
<dbReference type="InterPro" id="IPR025986">
    <property type="entry name" value="RPAP3-like_C"/>
</dbReference>
<evidence type="ECO:0000313" key="14">
    <source>
        <dbReference type="Proteomes" id="UP001558652"/>
    </source>
</evidence>
<organism evidence="13 14">
    <name type="scientific">Ranatra chinensis</name>
    <dbReference type="NCBI Taxonomy" id="642074"/>
    <lineage>
        <taxon>Eukaryota</taxon>
        <taxon>Metazoa</taxon>
        <taxon>Ecdysozoa</taxon>
        <taxon>Arthropoda</taxon>
        <taxon>Hexapoda</taxon>
        <taxon>Insecta</taxon>
        <taxon>Pterygota</taxon>
        <taxon>Neoptera</taxon>
        <taxon>Paraneoptera</taxon>
        <taxon>Hemiptera</taxon>
        <taxon>Heteroptera</taxon>
        <taxon>Panheteroptera</taxon>
        <taxon>Nepomorpha</taxon>
        <taxon>Nepidae</taxon>
        <taxon>Ranatrinae</taxon>
        <taxon>Ranatra</taxon>
    </lineage>
</organism>
<sequence>MTDYKVDMGLLEAELREAVRADRVYWARNDAKIRAASDQRVNTYEEFEQIVAAAHLRPLDKSEHIESVVRGRQCGVVWNPVLCGGARNRHLFKTSVEKELELVYDEDTAWKTPVDIFRRLRAAKARGGPRSGFVALCGAGVAKLSRTLKPDLPPTLLSEMVEAVGGFDDVDFGEVATAAEVLKALTLCCRFDLALDLMSRDERLILQRLFERLSNCIEGNCRQDLTELGVTEHSVQCLAEAYGVKGLVKKGPNVKFLDVDDYVGLMIA</sequence>
<evidence type="ECO:0000256" key="3">
    <source>
        <dbReference type="ARBA" id="ARBA00004496"/>
    </source>
</evidence>
<evidence type="ECO:0000256" key="2">
    <source>
        <dbReference type="ARBA" id="ARBA00004230"/>
    </source>
</evidence>
<dbReference type="PANTHER" id="PTHR28572:SF1">
    <property type="entry name" value="COILED-COIL DOMAIN-CONTAINING PROTEIN 103"/>
    <property type="match status" value="1"/>
</dbReference>
<comment type="caution">
    <text evidence="13">The sequence shown here is derived from an EMBL/GenBank/DDBJ whole genome shotgun (WGS) entry which is preliminary data.</text>
</comment>
<keyword evidence="14" id="KW-1185">Reference proteome</keyword>
<dbReference type="EMBL" id="JBFDAA010000009">
    <property type="protein sequence ID" value="KAL1129479.1"/>
    <property type="molecule type" value="Genomic_DNA"/>
</dbReference>
<comment type="function">
    <text evidence="1">Dynein-attachment factor required for cilia motility.</text>
</comment>
<comment type="subunit">
    <text evidence="4">Homodimer.</text>
</comment>
<evidence type="ECO:0000256" key="10">
    <source>
        <dbReference type="ARBA" id="ARBA00049986"/>
    </source>
</evidence>
<evidence type="ECO:0000256" key="1">
    <source>
        <dbReference type="ARBA" id="ARBA00004048"/>
    </source>
</evidence>
<keyword evidence="6" id="KW-0970">Cilium biogenesis/degradation</keyword>
<evidence type="ECO:0008006" key="15">
    <source>
        <dbReference type="Google" id="ProtNLM"/>
    </source>
</evidence>
<dbReference type="Proteomes" id="UP001558652">
    <property type="component" value="Unassembled WGS sequence"/>
</dbReference>
<comment type="similarity">
    <text evidence="10">Belongs to the DNAAF19/PR46b family.</text>
</comment>
<keyword evidence="5" id="KW-0963">Cytoplasm</keyword>
<evidence type="ECO:0000256" key="7">
    <source>
        <dbReference type="ARBA" id="ARBA00022846"/>
    </source>
</evidence>
<evidence type="ECO:0000259" key="12">
    <source>
        <dbReference type="Pfam" id="PF15867"/>
    </source>
</evidence>
<keyword evidence="7" id="KW-0282">Flagellum</keyword>
<dbReference type="Pfam" id="PF13877">
    <property type="entry name" value="RPAP3_C"/>
    <property type="match status" value="1"/>
</dbReference>
<dbReference type="GO" id="GO:0031514">
    <property type="term" value="C:motile cilium"/>
    <property type="evidence" value="ECO:0007669"/>
    <property type="project" value="UniProtKB-SubCell"/>
</dbReference>
<gene>
    <name evidence="13" type="ORF">AAG570_014005</name>
</gene>
<dbReference type="Pfam" id="PF15867">
    <property type="entry name" value="Dynein_attach_N"/>
    <property type="match status" value="1"/>
</dbReference>
<dbReference type="AlphaFoldDB" id="A0ABD0Z229"/>
<reference evidence="13 14" key="1">
    <citation type="submission" date="2024-07" db="EMBL/GenBank/DDBJ databases">
        <title>Chromosome-level genome assembly of the water stick insect Ranatra chinensis (Heteroptera: Nepidae).</title>
        <authorList>
            <person name="Liu X."/>
        </authorList>
    </citation>
    <scope>NUCLEOTIDE SEQUENCE [LARGE SCALE GENOMIC DNA]</scope>
    <source>
        <strain evidence="13">Cailab_2021Rc</strain>
        <tissue evidence="13">Muscle</tissue>
    </source>
</reference>
<evidence type="ECO:0000256" key="6">
    <source>
        <dbReference type="ARBA" id="ARBA00022794"/>
    </source>
</evidence>
<evidence type="ECO:0000313" key="13">
    <source>
        <dbReference type="EMBL" id="KAL1129479.1"/>
    </source>
</evidence>
<keyword evidence="8" id="KW-0969">Cilium</keyword>
<name>A0ABD0Z229_9HEMI</name>
<feature type="domain" description="Dynein attachment factor N-terminal" evidence="12">
    <location>
        <begin position="7"/>
        <end position="65"/>
    </location>
</feature>